<sequence>MKKLLKNVKIIATLALVVSIFNSCSDDTDSSTDNSIEKEEITSVLAAEGVSNVADTIITDLFAENGTSGKQGTSNKTSECHSIVFNENGYTATFNNCVLNGTDNVNGSVDITFSVENEIITYTATYDAFYVGDIKIDGTKSFTVSSSTMQSEVSFTVLNAITIVMADGSVVSENGTKTVRLTTGATDATSTFTVEGDWTLKVDETTYAIVVQNTLEGNLACEHFTAGIMSLSKNGLLVKVNFGEGTCDANATVIYPNGITEDILLNE</sequence>
<dbReference type="EMBL" id="RBIQ01000008">
    <property type="protein sequence ID" value="RKR13032.1"/>
    <property type="molecule type" value="Genomic_DNA"/>
</dbReference>
<keyword evidence="1" id="KW-0732">Signal</keyword>
<evidence type="ECO:0008006" key="4">
    <source>
        <dbReference type="Google" id="ProtNLM"/>
    </source>
</evidence>
<dbReference type="AlphaFoldDB" id="A0A495E7W1"/>
<proteinExistence type="predicted"/>
<dbReference type="RefSeq" id="WP_121066425.1">
    <property type="nucleotide sequence ID" value="NZ_RBIQ01000008.1"/>
</dbReference>
<evidence type="ECO:0000313" key="2">
    <source>
        <dbReference type="EMBL" id="RKR13032.1"/>
    </source>
</evidence>
<evidence type="ECO:0000256" key="1">
    <source>
        <dbReference type="SAM" id="SignalP"/>
    </source>
</evidence>
<gene>
    <name evidence="2" type="ORF">CLV91_1746</name>
</gene>
<dbReference type="OrthoDB" id="1114031at2"/>
<name>A0A495E7W1_9FLAO</name>
<comment type="caution">
    <text evidence="2">The sequence shown here is derived from an EMBL/GenBank/DDBJ whole genome shotgun (WGS) entry which is preliminary data.</text>
</comment>
<keyword evidence="3" id="KW-1185">Reference proteome</keyword>
<accession>A0A495E7W1</accession>
<reference evidence="2 3" key="1">
    <citation type="submission" date="2018-10" db="EMBL/GenBank/DDBJ databases">
        <title>Genomic Encyclopedia of Archaeal and Bacterial Type Strains, Phase II (KMG-II): from individual species to whole genera.</title>
        <authorList>
            <person name="Goeker M."/>
        </authorList>
    </citation>
    <scope>NUCLEOTIDE SEQUENCE [LARGE SCALE GENOMIC DNA]</scope>
    <source>
        <strain evidence="2 3">DSM 25230</strain>
    </source>
</reference>
<evidence type="ECO:0000313" key="3">
    <source>
        <dbReference type="Proteomes" id="UP000269412"/>
    </source>
</evidence>
<feature type="signal peptide" evidence="1">
    <location>
        <begin position="1"/>
        <end position="25"/>
    </location>
</feature>
<feature type="chain" id="PRO_5019828709" description="Lipocalin-like protein" evidence="1">
    <location>
        <begin position="26"/>
        <end position="267"/>
    </location>
</feature>
<organism evidence="2 3">
    <name type="scientific">Maribacter vaceletii</name>
    <dbReference type="NCBI Taxonomy" id="1206816"/>
    <lineage>
        <taxon>Bacteria</taxon>
        <taxon>Pseudomonadati</taxon>
        <taxon>Bacteroidota</taxon>
        <taxon>Flavobacteriia</taxon>
        <taxon>Flavobacteriales</taxon>
        <taxon>Flavobacteriaceae</taxon>
        <taxon>Maribacter</taxon>
    </lineage>
</organism>
<dbReference type="Proteomes" id="UP000269412">
    <property type="component" value="Unassembled WGS sequence"/>
</dbReference>
<protein>
    <recommendedName>
        <fullName evidence="4">Lipocalin-like protein</fullName>
    </recommendedName>
</protein>